<dbReference type="Proteomes" id="UP000677228">
    <property type="component" value="Unassembled WGS sequence"/>
</dbReference>
<accession>A0A814VLZ6</accession>
<reference evidence="10" key="1">
    <citation type="submission" date="2021-02" db="EMBL/GenBank/DDBJ databases">
        <authorList>
            <person name="Nowell W R."/>
        </authorList>
    </citation>
    <scope>NUCLEOTIDE SEQUENCE</scope>
</reference>
<organism evidence="10 14">
    <name type="scientific">Didymodactylos carnosus</name>
    <dbReference type="NCBI Taxonomy" id="1234261"/>
    <lineage>
        <taxon>Eukaryota</taxon>
        <taxon>Metazoa</taxon>
        <taxon>Spiralia</taxon>
        <taxon>Gnathifera</taxon>
        <taxon>Rotifera</taxon>
        <taxon>Eurotatoria</taxon>
        <taxon>Bdelloidea</taxon>
        <taxon>Philodinida</taxon>
        <taxon>Philodinidae</taxon>
        <taxon>Didymodactylos</taxon>
    </lineage>
</organism>
<evidence type="ECO:0000256" key="2">
    <source>
        <dbReference type="ARBA" id="ARBA00010606"/>
    </source>
</evidence>
<keyword evidence="5" id="KW-0010">Activator</keyword>
<evidence type="ECO:0000256" key="5">
    <source>
        <dbReference type="ARBA" id="ARBA00023159"/>
    </source>
</evidence>
<keyword evidence="4" id="KW-0805">Transcription regulation</keyword>
<comment type="similarity">
    <text evidence="2">Belongs to the Mediator complex subunit 30 family.</text>
</comment>
<evidence type="ECO:0000256" key="6">
    <source>
        <dbReference type="ARBA" id="ARBA00023163"/>
    </source>
</evidence>
<evidence type="ECO:0000313" key="11">
    <source>
        <dbReference type="EMBL" id="CAF1194652.1"/>
    </source>
</evidence>
<comment type="subcellular location">
    <subcellularLocation>
        <location evidence="1">Nucleus</location>
    </subcellularLocation>
</comment>
<evidence type="ECO:0000256" key="7">
    <source>
        <dbReference type="ARBA" id="ARBA00023242"/>
    </source>
</evidence>
<comment type="function">
    <text evidence="8">Component of the Mediator complex, a coactivator involved in the regulated transcription of nearly all RNA polymerase II-dependent genes. Mediator functions as a bridge to convey information from gene-specific regulatory proteins to the basal RNA polymerase II transcription machinery. Mediator is recruited to promoters by direct interactions with regulatory proteins and serves as a scaffold for the assembly of a functional preinitiation complex with RNA polymerase II and the general transcription factors.</text>
</comment>
<keyword evidence="14" id="KW-1185">Reference proteome</keyword>
<comment type="caution">
    <text evidence="10">The sequence shown here is derived from an EMBL/GenBank/DDBJ whole genome shotgun (WGS) entry which is preliminary data.</text>
</comment>
<evidence type="ECO:0000256" key="3">
    <source>
        <dbReference type="ARBA" id="ARBA00019664"/>
    </source>
</evidence>
<dbReference type="EMBL" id="CAJOBA010035459">
    <property type="protein sequence ID" value="CAF4004943.1"/>
    <property type="molecule type" value="Genomic_DNA"/>
</dbReference>
<dbReference type="Proteomes" id="UP000681722">
    <property type="component" value="Unassembled WGS sequence"/>
</dbReference>
<evidence type="ECO:0000256" key="1">
    <source>
        <dbReference type="ARBA" id="ARBA00004123"/>
    </source>
</evidence>
<gene>
    <name evidence="10" type="ORF">GPM918_LOCUS23294</name>
    <name evidence="11" type="ORF">OVA965_LOCUS23683</name>
    <name evidence="12" type="ORF">SRO942_LOCUS23293</name>
    <name evidence="13" type="ORF">TMI583_LOCUS24404</name>
</gene>
<dbReference type="GO" id="GO:0016592">
    <property type="term" value="C:mediator complex"/>
    <property type="evidence" value="ECO:0007669"/>
    <property type="project" value="TreeGrafter"/>
</dbReference>
<dbReference type="Proteomes" id="UP000663829">
    <property type="component" value="Unassembled WGS sequence"/>
</dbReference>
<dbReference type="AlphaFoldDB" id="A0A814VLZ6"/>
<evidence type="ECO:0000256" key="4">
    <source>
        <dbReference type="ARBA" id="ARBA00023015"/>
    </source>
</evidence>
<keyword evidence="6" id="KW-0804">Transcription</keyword>
<name>A0A814VLZ6_9BILA</name>
<evidence type="ECO:0000256" key="9">
    <source>
        <dbReference type="ARBA" id="ARBA00031981"/>
    </source>
</evidence>
<dbReference type="EMBL" id="CAJNOQ010008268">
    <property type="protein sequence ID" value="CAF1192756.1"/>
    <property type="molecule type" value="Genomic_DNA"/>
</dbReference>
<dbReference type="GO" id="GO:0045893">
    <property type="term" value="P:positive regulation of DNA-templated transcription"/>
    <property type="evidence" value="ECO:0007669"/>
    <property type="project" value="TreeGrafter"/>
</dbReference>
<dbReference type="InterPro" id="IPR021019">
    <property type="entry name" value="Mediator_Med30_met"/>
</dbReference>
<keyword evidence="7" id="KW-0539">Nucleus</keyword>
<evidence type="ECO:0000313" key="13">
    <source>
        <dbReference type="EMBL" id="CAF4004943.1"/>
    </source>
</evidence>
<evidence type="ECO:0000256" key="8">
    <source>
        <dbReference type="ARBA" id="ARBA00025687"/>
    </source>
</evidence>
<dbReference type="EMBL" id="CAJOBC010008269">
    <property type="protein sequence ID" value="CAF3957013.1"/>
    <property type="molecule type" value="Genomic_DNA"/>
</dbReference>
<dbReference type="GO" id="GO:0003712">
    <property type="term" value="F:transcription coregulator activity"/>
    <property type="evidence" value="ECO:0007669"/>
    <property type="project" value="TreeGrafter"/>
</dbReference>
<dbReference type="Pfam" id="PF11315">
    <property type="entry name" value="Med30"/>
    <property type="match status" value="1"/>
</dbReference>
<dbReference type="OrthoDB" id="10067025at2759"/>
<proteinExistence type="inferred from homology"/>
<dbReference type="PANTHER" id="PTHR31705">
    <property type="entry name" value="MEDIATOR OF RNA POLYMERASE II TRANSCRIPTION SUBUNIT 30"/>
    <property type="match status" value="1"/>
</dbReference>
<dbReference type="EMBL" id="CAJNOK010013928">
    <property type="protein sequence ID" value="CAF1194652.1"/>
    <property type="molecule type" value="Genomic_DNA"/>
</dbReference>
<sequence>MQAGEPLTRLACIRQCQETVQELVSKPADVCTWLKSLCQTQTNATLQFNEKKQRFEELLNGITLHFNTIRHLFVRLREIYEHICKDPTPVINKNELDRLIKQREIYEEILFEKKRQIKITLDSMRDLCYQINTMLDLRQESTEK</sequence>
<evidence type="ECO:0000313" key="10">
    <source>
        <dbReference type="EMBL" id="CAF1192756.1"/>
    </source>
</evidence>
<evidence type="ECO:0000313" key="14">
    <source>
        <dbReference type="Proteomes" id="UP000663829"/>
    </source>
</evidence>
<evidence type="ECO:0000313" key="12">
    <source>
        <dbReference type="EMBL" id="CAF3957013.1"/>
    </source>
</evidence>
<protein>
    <recommendedName>
        <fullName evidence="3">Mediator of RNA polymerase II transcription subunit 30</fullName>
    </recommendedName>
    <alternativeName>
        <fullName evidence="9">Mediator complex subunit 30</fullName>
    </alternativeName>
</protein>
<dbReference type="PANTHER" id="PTHR31705:SF4">
    <property type="entry name" value="MEDIATOR OF RNA POLYMERASE II TRANSCRIPTION SUBUNIT 30"/>
    <property type="match status" value="1"/>
</dbReference>
<dbReference type="Proteomes" id="UP000682733">
    <property type="component" value="Unassembled WGS sequence"/>
</dbReference>